<dbReference type="Proteomes" id="UP000002668">
    <property type="component" value="Genome"/>
</dbReference>
<dbReference type="HOGENOM" id="CLU_1907085_0_0_1"/>
<dbReference type="GeneID" id="13291914"/>
<feature type="chain" id="PRO_5003192576" evidence="1">
    <location>
        <begin position="19"/>
        <end position="133"/>
    </location>
</feature>
<feature type="signal peptide" evidence="1">
    <location>
        <begin position="1"/>
        <end position="18"/>
    </location>
</feature>
<evidence type="ECO:0000313" key="3">
    <source>
        <dbReference type="Proteomes" id="UP000002668"/>
    </source>
</evidence>
<accession>E5AC20</accession>
<reference evidence="3" key="1">
    <citation type="journal article" date="2011" name="Nat. Commun.">
        <title>Effector diversification within compartments of the Leptosphaeria maculans genome affected by Repeat-Induced Point mutations.</title>
        <authorList>
            <person name="Rouxel T."/>
            <person name="Grandaubert J."/>
            <person name="Hane J.K."/>
            <person name="Hoede C."/>
            <person name="van de Wouw A.P."/>
            <person name="Couloux A."/>
            <person name="Dominguez V."/>
            <person name="Anthouard V."/>
            <person name="Bally P."/>
            <person name="Bourras S."/>
            <person name="Cozijnsen A.J."/>
            <person name="Ciuffetti L.M."/>
            <person name="Degrave A."/>
            <person name="Dilmaghani A."/>
            <person name="Duret L."/>
            <person name="Fudal I."/>
            <person name="Goodwin S.B."/>
            <person name="Gout L."/>
            <person name="Glaser N."/>
            <person name="Linglin J."/>
            <person name="Kema G.H.J."/>
            <person name="Lapalu N."/>
            <person name="Lawrence C.B."/>
            <person name="May K."/>
            <person name="Meyer M."/>
            <person name="Ollivier B."/>
            <person name="Poulain J."/>
            <person name="Schoch C.L."/>
            <person name="Simon A."/>
            <person name="Spatafora J.W."/>
            <person name="Stachowiak A."/>
            <person name="Turgeon B.G."/>
            <person name="Tyler B.M."/>
            <person name="Vincent D."/>
            <person name="Weissenbach J."/>
            <person name="Amselem J."/>
            <person name="Quesneville H."/>
            <person name="Oliver R.P."/>
            <person name="Wincker P."/>
            <person name="Balesdent M.-H."/>
            <person name="Howlett B.J."/>
        </authorList>
    </citation>
    <scope>NUCLEOTIDE SEQUENCE [LARGE SCALE GENOMIC DNA]</scope>
    <source>
        <strain evidence="3">JN3 / isolate v23.1.3 / race Av1-4-5-6-7-8</strain>
    </source>
</reference>
<proteinExistence type="predicted"/>
<dbReference type="VEuPathDB" id="FungiDB:LEMA_P023410.1"/>
<protein>
    <submittedName>
        <fullName evidence="2">Predicted protein</fullName>
    </submittedName>
</protein>
<dbReference type="AlphaFoldDB" id="E5AC20"/>
<dbReference type="EMBL" id="FP929138">
    <property type="protein sequence ID" value="CBY01211.1"/>
    <property type="molecule type" value="Genomic_DNA"/>
</dbReference>
<evidence type="ECO:0000256" key="1">
    <source>
        <dbReference type="SAM" id="SignalP"/>
    </source>
</evidence>
<dbReference type="InParanoid" id="E5AC20"/>
<keyword evidence="1" id="KW-0732">Signal</keyword>
<gene>
    <name evidence="2" type="ORF">LEMA_P023410.1</name>
</gene>
<sequence>MQLTPLFLAAAASGLAAAQPVNEMGNWDMIYRQAWASSGYKSQTFIANFTSSEYQGMNGQVGHCEDIYNNPQDSSVTCSEGFKATRNGSTISVEHTLPNKVTYYGQADIEIKTDPVGKSAEGRGIIKATEAVA</sequence>
<name>E5AC20_LEPMJ</name>
<keyword evidence="3" id="KW-1185">Reference proteome</keyword>
<evidence type="ECO:0000313" key="2">
    <source>
        <dbReference type="EMBL" id="CBY01211.1"/>
    </source>
</evidence>
<organism evidence="3">
    <name type="scientific">Leptosphaeria maculans (strain JN3 / isolate v23.1.3 / race Av1-4-5-6-7-8)</name>
    <name type="common">Blackleg fungus</name>
    <name type="synonym">Phoma lingam</name>
    <dbReference type="NCBI Taxonomy" id="985895"/>
    <lineage>
        <taxon>Eukaryota</taxon>
        <taxon>Fungi</taxon>
        <taxon>Dikarya</taxon>
        <taxon>Ascomycota</taxon>
        <taxon>Pezizomycotina</taxon>
        <taxon>Dothideomycetes</taxon>
        <taxon>Pleosporomycetidae</taxon>
        <taxon>Pleosporales</taxon>
        <taxon>Pleosporineae</taxon>
        <taxon>Leptosphaeriaceae</taxon>
        <taxon>Plenodomus</taxon>
        <taxon>Plenodomus lingam/Leptosphaeria maculans species complex</taxon>
    </lineage>
</organism>